<dbReference type="Proteomes" id="UP000027265">
    <property type="component" value="Unassembled WGS sequence"/>
</dbReference>
<proteinExistence type="predicted"/>
<sequence>MAGGRRGKLQVDFEHDGYDVSGGFFHFASISSLPPFPTLGSSPIFFWLGSPRLVPLRIMSPSQVPCFAHQSNPSRHPISICVYKSHCFSKSSPLLILPSRCFKCHFVPLVCARSSRSGSFDGRRGTADRLPIVARDNDPRSSRPQWVMGLDPTCLHFMARSACIDGFLLRTTCIHTSQRLWIISQATYKTGLESNTRIC</sequence>
<protein>
    <submittedName>
        <fullName evidence="1">Uncharacterized protein</fullName>
    </submittedName>
</protein>
<organism evidence="1 2">
    <name type="scientific">Jaapia argillacea MUCL 33604</name>
    <dbReference type="NCBI Taxonomy" id="933084"/>
    <lineage>
        <taxon>Eukaryota</taxon>
        <taxon>Fungi</taxon>
        <taxon>Dikarya</taxon>
        <taxon>Basidiomycota</taxon>
        <taxon>Agaricomycotina</taxon>
        <taxon>Agaricomycetes</taxon>
        <taxon>Agaricomycetidae</taxon>
        <taxon>Jaapiales</taxon>
        <taxon>Jaapiaceae</taxon>
        <taxon>Jaapia</taxon>
    </lineage>
</organism>
<name>A0A067PW42_9AGAM</name>
<dbReference type="EMBL" id="KL197718">
    <property type="protein sequence ID" value="KDQ58095.1"/>
    <property type="molecule type" value="Genomic_DNA"/>
</dbReference>
<accession>A0A067PW42</accession>
<reference evidence="2" key="1">
    <citation type="journal article" date="2014" name="Proc. Natl. Acad. Sci. U.S.A.">
        <title>Extensive sampling of basidiomycete genomes demonstrates inadequacy of the white-rot/brown-rot paradigm for wood decay fungi.</title>
        <authorList>
            <person name="Riley R."/>
            <person name="Salamov A.A."/>
            <person name="Brown D.W."/>
            <person name="Nagy L.G."/>
            <person name="Floudas D."/>
            <person name="Held B.W."/>
            <person name="Levasseur A."/>
            <person name="Lombard V."/>
            <person name="Morin E."/>
            <person name="Otillar R."/>
            <person name="Lindquist E.A."/>
            <person name="Sun H."/>
            <person name="LaButti K.M."/>
            <person name="Schmutz J."/>
            <person name="Jabbour D."/>
            <person name="Luo H."/>
            <person name="Baker S.E."/>
            <person name="Pisabarro A.G."/>
            <person name="Walton J.D."/>
            <person name="Blanchette R.A."/>
            <person name="Henrissat B."/>
            <person name="Martin F."/>
            <person name="Cullen D."/>
            <person name="Hibbett D.S."/>
            <person name="Grigoriev I.V."/>
        </authorList>
    </citation>
    <scope>NUCLEOTIDE SEQUENCE [LARGE SCALE GENOMIC DNA]</scope>
    <source>
        <strain evidence="2">MUCL 33604</strain>
    </source>
</reference>
<evidence type="ECO:0000313" key="2">
    <source>
        <dbReference type="Proteomes" id="UP000027265"/>
    </source>
</evidence>
<dbReference type="InParanoid" id="A0A067PW42"/>
<keyword evidence="2" id="KW-1185">Reference proteome</keyword>
<gene>
    <name evidence="1" type="ORF">JAAARDRAFT_206812</name>
</gene>
<dbReference type="HOGENOM" id="CLU_1372385_0_0_1"/>
<dbReference type="AlphaFoldDB" id="A0A067PW42"/>
<evidence type="ECO:0000313" key="1">
    <source>
        <dbReference type="EMBL" id="KDQ58095.1"/>
    </source>
</evidence>